<comment type="caution">
    <text evidence="1">The sequence shown here is derived from an EMBL/GenBank/DDBJ whole genome shotgun (WGS) entry which is preliminary data.</text>
</comment>
<evidence type="ECO:0000313" key="2">
    <source>
        <dbReference type="Proteomes" id="UP000295277"/>
    </source>
</evidence>
<keyword evidence="2" id="KW-1185">Reference proteome</keyword>
<evidence type="ECO:0000313" key="1">
    <source>
        <dbReference type="EMBL" id="TCM84771.1"/>
    </source>
</evidence>
<dbReference type="OrthoDB" id="7874152at2"/>
<dbReference type="RefSeq" id="WP_132694640.1">
    <property type="nucleotide sequence ID" value="NZ_SLVM01000010.1"/>
</dbReference>
<organism evidence="1 2">
    <name type="scientific">Rhodovulum steppense</name>
    <dbReference type="NCBI Taxonomy" id="540251"/>
    <lineage>
        <taxon>Bacteria</taxon>
        <taxon>Pseudomonadati</taxon>
        <taxon>Pseudomonadota</taxon>
        <taxon>Alphaproteobacteria</taxon>
        <taxon>Rhodobacterales</taxon>
        <taxon>Paracoccaceae</taxon>
        <taxon>Rhodovulum</taxon>
    </lineage>
</organism>
<protein>
    <submittedName>
        <fullName evidence="1">Uncharacterized protein</fullName>
    </submittedName>
</protein>
<proteinExistence type="predicted"/>
<accession>A0A4R1YUK8</accession>
<sequence>MTTYSNGLYDAGLQVLRDAVTPRLHLCSQEPTTYAQAATTYKLGTKIAPSISAQANRTGGGRKVDIATFTDGTIDATGTGTHWALVDASNSRLLVTLPVPAPQEVTEGNPMALTSAIEIGFAPAA</sequence>
<name>A0A4R1YUK8_9RHOB</name>
<reference evidence="1 2" key="1">
    <citation type="submission" date="2019-03" db="EMBL/GenBank/DDBJ databases">
        <title>Genomic Encyclopedia of Type Strains, Phase IV (KMG-IV): sequencing the most valuable type-strain genomes for metagenomic binning, comparative biology and taxonomic classification.</title>
        <authorList>
            <person name="Goeker M."/>
        </authorList>
    </citation>
    <scope>NUCLEOTIDE SEQUENCE [LARGE SCALE GENOMIC DNA]</scope>
    <source>
        <strain evidence="1 2">DSM 21153</strain>
    </source>
</reference>
<gene>
    <name evidence="1" type="ORF">EV216_11089</name>
</gene>
<dbReference type="AlphaFoldDB" id="A0A4R1YUK8"/>
<dbReference type="EMBL" id="SLVM01000010">
    <property type="protein sequence ID" value="TCM84771.1"/>
    <property type="molecule type" value="Genomic_DNA"/>
</dbReference>
<dbReference type="Proteomes" id="UP000295277">
    <property type="component" value="Unassembled WGS sequence"/>
</dbReference>